<evidence type="ECO:0000256" key="5">
    <source>
        <dbReference type="ARBA" id="ARBA00022490"/>
    </source>
</evidence>
<dbReference type="CDD" id="cd03338">
    <property type="entry name" value="TCP1_delta"/>
    <property type="match status" value="1"/>
</dbReference>
<dbReference type="PANTHER" id="PTHR11353">
    <property type="entry name" value="CHAPERONIN"/>
    <property type="match status" value="1"/>
</dbReference>
<dbReference type="InterPro" id="IPR012717">
    <property type="entry name" value="Chap_CCT_delta"/>
</dbReference>
<evidence type="ECO:0000256" key="11">
    <source>
        <dbReference type="SAM" id="MobiDB-lite"/>
    </source>
</evidence>
<keyword evidence="6 9" id="KW-0547">Nucleotide-binding</keyword>
<comment type="caution">
    <text evidence="12">The sequence shown here is derived from an EMBL/GenBank/DDBJ whole genome shotgun (WGS) entry which is preliminary data.</text>
</comment>
<dbReference type="InterPro" id="IPR053374">
    <property type="entry name" value="TCP-1_chaperonin"/>
</dbReference>
<dbReference type="GO" id="GO:0005832">
    <property type="term" value="C:chaperonin-containing T-complex"/>
    <property type="evidence" value="ECO:0007669"/>
    <property type="project" value="UniProtKB-ARBA"/>
</dbReference>
<dbReference type="NCBIfam" id="TIGR02342">
    <property type="entry name" value="chap_CCT_delta"/>
    <property type="match status" value="1"/>
</dbReference>
<comment type="subcellular location">
    <subcellularLocation>
        <location evidence="1">Cytoplasm</location>
    </subcellularLocation>
</comment>
<feature type="region of interest" description="Disordered" evidence="11">
    <location>
        <begin position="1"/>
        <end position="22"/>
    </location>
</feature>
<evidence type="ECO:0000313" key="13">
    <source>
        <dbReference type="Proteomes" id="UP001271007"/>
    </source>
</evidence>
<dbReference type="PROSITE" id="PS00750">
    <property type="entry name" value="TCP1_1"/>
    <property type="match status" value="1"/>
</dbReference>
<dbReference type="InterPro" id="IPR027409">
    <property type="entry name" value="GroEL-like_apical_dom_sf"/>
</dbReference>
<proteinExistence type="inferred from homology"/>
<evidence type="ECO:0000256" key="8">
    <source>
        <dbReference type="ARBA" id="ARBA00023186"/>
    </source>
</evidence>
<dbReference type="PRINTS" id="PR00304">
    <property type="entry name" value="TCOMPLEXTCP1"/>
</dbReference>
<reference evidence="12" key="1">
    <citation type="submission" date="2023-04" db="EMBL/GenBank/DDBJ databases">
        <title>Black Yeasts Isolated from many extreme environments.</title>
        <authorList>
            <person name="Coleine C."/>
            <person name="Stajich J.E."/>
            <person name="Selbmann L."/>
        </authorList>
    </citation>
    <scope>NUCLEOTIDE SEQUENCE</scope>
    <source>
        <strain evidence="12">CCFEE 5312</strain>
    </source>
</reference>
<evidence type="ECO:0000256" key="6">
    <source>
        <dbReference type="ARBA" id="ARBA00022741"/>
    </source>
</evidence>
<dbReference type="Gene3D" id="1.10.560.10">
    <property type="entry name" value="GroEL-like equatorial domain"/>
    <property type="match status" value="1"/>
</dbReference>
<dbReference type="InterPro" id="IPR027413">
    <property type="entry name" value="GROEL-like_equatorial_sf"/>
</dbReference>
<dbReference type="InterPro" id="IPR002423">
    <property type="entry name" value="Cpn60/GroEL/TCP-1"/>
</dbReference>
<dbReference type="SUPFAM" id="SSF48592">
    <property type="entry name" value="GroEL equatorial domain-like"/>
    <property type="match status" value="1"/>
</dbReference>
<dbReference type="AlphaFoldDB" id="A0AAJ0DH67"/>
<dbReference type="Gene3D" id="3.30.260.10">
    <property type="entry name" value="TCP-1-like chaperonin intermediate domain"/>
    <property type="match status" value="1"/>
</dbReference>
<evidence type="ECO:0000256" key="1">
    <source>
        <dbReference type="ARBA" id="ARBA00004496"/>
    </source>
</evidence>
<evidence type="ECO:0000256" key="10">
    <source>
        <dbReference type="RuleBase" id="RU004192"/>
    </source>
</evidence>
<dbReference type="FunFam" id="3.50.7.10:FF:000010">
    <property type="entry name" value="T-complex protein 1 subunit delta"/>
    <property type="match status" value="1"/>
</dbReference>
<dbReference type="NCBIfam" id="NF041083">
    <property type="entry name" value="thermosome_beta"/>
    <property type="match status" value="1"/>
</dbReference>
<keyword evidence="7 9" id="KW-0067">ATP-binding</keyword>
<evidence type="ECO:0000256" key="4">
    <source>
        <dbReference type="ARBA" id="ARBA00016107"/>
    </source>
</evidence>
<comment type="similarity">
    <text evidence="2 9">Belongs to the TCP-1 chaperonin family.</text>
</comment>
<keyword evidence="13" id="KW-1185">Reference proteome</keyword>
<evidence type="ECO:0000256" key="7">
    <source>
        <dbReference type="ARBA" id="ARBA00022840"/>
    </source>
</evidence>
<name>A0AAJ0DH67_9PEZI</name>
<dbReference type="InterPro" id="IPR054827">
    <property type="entry name" value="thermosome_alpha"/>
</dbReference>
<dbReference type="GO" id="GO:0051082">
    <property type="term" value="F:unfolded protein binding"/>
    <property type="evidence" value="ECO:0007669"/>
    <property type="project" value="InterPro"/>
</dbReference>
<dbReference type="PROSITE" id="PS00751">
    <property type="entry name" value="TCP1_2"/>
    <property type="match status" value="1"/>
</dbReference>
<keyword evidence="8 9" id="KW-0143">Chaperone</keyword>
<dbReference type="InterPro" id="IPR002194">
    <property type="entry name" value="Chaperonin_TCP-1_CS"/>
</dbReference>
<dbReference type="GO" id="GO:0016887">
    <property type="term" value="F:ATP hydrolysis activity"/>
    <property type="evidence" value="ECO:0007669"/>
    <property type="project" value="InterPro"/>
</dbReference>
<protein>
    <recommendedName>
        <fullName evidence="4 10">T-complex protein 1 subunit delta</fullName>
    </recommendedName>
</protein>
<dbReference type="PROSITE" id="PS00995">
    <property type="entry name" value="TCP1_3"/>
    <property type="match status" value="1"/>
</dbReference>
<gene>
    <name evidence="12" type="primary">CCT4</name>
    <name evidence="12" type="ORF">LTR09_008723</name>
</gene>
<dbReference type="SUPFAM" id="SSF54849">
    <property type="entry name" value="GroEL-intermediate domain like"/>
    <property type="match status" value="1"/>
</dbReference>
<dbReference type="GO" id="GO:0005524">
    <property type="term" value="F:ATP binding"/>
    <property type="evidence" value="ECO:0007669"/>
    <property type="project" value="UniProtKB-KW"/>
</dbReference>
<dbReference type="InterPro" id="IPR017998">
    <property type="entry name" value="Chaperone_TCP-1"/>
</dbReference>
<comment type="subunit">
    <text evidence="3">Heterooligomeric complex of about 850 to 900 kDa that forms two stacked rings, 12 to 16 nm in diameter.</text>
</comment>
<dbReference type="Pfam" id="PF00118">
    <property type="entry name" value="Cpn60_TCP1"/>
    <property type="match status" value="1"/>
</dbReference>
<dbReference type="EMBL" id="JAWDJX010000035">
    <property type="protein sequence ID" value="KAK3050068.1"/>
    <property type="molecule type" value="Genomic_DNA"/>
</dbReference>
<sequence>MAQGSQNAGNNAFRDKEKPTAVRQGNITAARAVSDAIRTSLGPRGMDKMIEKPGKETIITNDGNTMLRDMSVMHPAAKMLVDLANAQDIEAGDGTTSVVVIAGSLLGAAERLLAKGIHPTVISESFQRAAAQAVKILEDMSVPIDLADRATLLKAASTSLSSKIVSQEPKLAPMAVDAVLRTINPNNATNADLRNIRVLKKAGGVIDDSEMIDGLVLSQQAVKSAGGPTRIEKAKIGLIQFQLSPPKPDMENQIVVNDYRQMDKILKEERTYLLNMVKKIKKAKCNVLLIQKSILRDAVNDLSLHFLYKLGIMCIQNVERDEVEFICKSTGCKPIADIDSFTEDKMGTAELVEEVSYLGSRYTKVTGVKHSNPNAPRTVSIVARGANQLILDEAERSLHDAMCVIRCLVKKRALLPGGGAPEMAVSTQLAQMSTTAAYPDSICFKAFAEALEIVPVTLAENAGLNSIKVVTELRARQAKGETNVGVSIKRGGVGVMGGEDTKSASTGEGVMQPLLVSTSAIELASETVKMILRIDDIALSR</sequence>
<dbReference type="Gene3D" id="3.50.7.10">
    <property type="entry name" value="GroEL"/>
    <property type="match status" value="1"/>
</dbReference>
<feature type="compositionally biased region" description="Polar residues" evidence="11">
    <location>
        <begin position="1"/>
        <end position="10"/>
    </location>
</feature>
<dbReference type="GO" id="GO:0140662">
    <property type="term" value="F:ATP-dependent protein folding chaperone"/>
    <property type="evidence" value="ECO:0007669"/>
    <property type="project" value="InterPro"/>
</dbReference>
<dbReference type="Proteomes" id="UP001271007">
    <property type="component" value="Unassembled WGS sequence"/>
</dbReference>
<organism evidence="12 13">
    <name type="scientific">Extremus antarcticus</name>
    <dbReference type="NCBI Taxonomy" id="702011"/>
    <lineage>
        <taxon>Eukaryota</taxon>
        <taxon>Fungi</taxon>
        <taxon>Dikarya</taxon>
        <taxon>Ascomycota</taxon>
        <taxon>Pezizomycotina</taxon>
        <taxon>Dothideomycetes</taxon>
        <taxon>Dothideomycetidae</taxon>
        <taxon>Mycosphaerellales</taxon>
        <taxon>Extremaceae</taxon>
        <taxon>Extremus</taxon>
    </lineage>
</organism>
<dbReference type="NCBIfam" id="NF041082">
    <property type="entry name" value="thermosome_alpha"/>
    <property type="match status" value="1"/>
</dbReference>
<evidence type="ECO:0000256" key="9">
    <source>
        <dbReference type="RuleBase" id="RU004187"/>
    </source>
</evidence>
<dbReference type="SUPFAM" id="SSF52029">
    <property type="entry name" value="GroEL apical domain-like"/>
    <property type="match status" value="1"/>
</dbReference>
<accession>A0AAJ0DH67</accession>
<evidence type="ECO:0000256" key="3">
    <source>
        <dbReference type="ARBA" id="ARBA00011531"/>
    </source>
</evidence>
<keyword evidence="5" id="KW-0963">Cytoplasm</keyword>
<evidence type="ECO:0000313" key="12">
    <source>
        <dbReference type="EMBL" id="KAK3050068.1"/>
    </source>
</evidence>
<evidence type="ECO:0000256" key="2">
    <source>
        <dbReference type="ARBA" id="ARBA00008020"/>
    </source>
</evidence>
<dbReference type="InterPro" id="IPR027410">
    <property type="entry name" value="TCP-1-like_intermed_sf"/>
</dbReference>